<keyword evidence="1" id="KW-0472">Membrane</keyword>
<dbReference type="Proteomes" id="UP000237000">
    <property type="component" value="Unassembled WGS sequence"/>
</dbReference>
<protein>
    <submittedName>
        <fullName evidence="2">Uncharacterized protein</fullName>
    </submittedName>
</protein>
<evidence type="ECO:0000313" key="3">
    <source>
        <dbReference type="Proteomes" id="UP000237000"/>
    </source>
</evidence>
<keyword evidence="1" id="KW-1133">Transmembrane helix</keyword>
<keyword evidence="3" id="KW-1185">Reference proteome</keyword>
<organism evidence="2 3">
    <name type="scientific">Trema orientale</name>
    <name type="common">Charcoal tree</name>
    <name type="synonym">Celtis orientalis</name>
    <dbReference type="NCBI Taxonomy" id="63057"/>
    <lineage>
        <taxon>Eukaryota</taxon>
        <taxon>Viridiplantae</taxon>
        <taxon>Streptophyta</taxon>
        <taxon>Embryophyta</taxon>
        <taxon>Tracheophyta</taxon>
        <taxon>Spermatophyta</taxon>
        <taxon>Magnoliopsida</taxon>
        <taxon>eudicotyledons</taxon>
        <taxon>Gunneridae</taxon>
        <taxon>Pentapetalae</taxon>
        <taxon>rosids</taxon>
        <taxon>fabids</taxon>
        <taxon>Rosales</taxon>
        <taxon>Cannabaceae</taxon>
        <taxon>Trema</taxon>
    </lineage>
</organism>
<gene>
    <name evidence="2" type="ORF">TorRG33x02_168050</name>
</gene>
<dbReference type="AlphaFoldDB" id="A0A2P5EPL2"/>
<feature type="non-terminal residue" evidence="2">
    <location>
        <position position="1"/>
    </location>
</feature>
<comment type="caution">
    <text evidence="2">The sequence shown here is derived from an EMBL/GenBank/DDBJ whole genome shotgun (WGS) entry which is preliminary data.</text>
</comment>
<keyword evidence="1" id="KW-0812">Transmembrane</keyword>
<evidence type="ECO:0000256" key="1">
    <source>
        <dbReference type="SAM" id="Phobius"/>
    </source>
</evidence>
<dbReference type="EMBL" id="JXTC01000117">
    <property type="protein sequence ID" value="PON87452.1"/>
    <property type="molecule type" value="Genomic_DNA"/>
</dbReference>
<accession>A0A2P5EPL2</accession>
<feature type="transmembrane region" description="Helical" evidence="1">
    <location>
        <begin position="6"/>
        <end position="24"/>
    </location>
</feature>
<name>A0A2P5EPL2_TREOI</name>
<sequence>IFNKVPIILSHTFFSICITSKLCLTSKYFQYSNSKNIDFFFQHLLGIFTTFSLVHRFLFFLVVAILTFPSLNSSFETFSNISPPAKGYGANSKSWELLKAFFQVLYI</sequence>
<feature type="transmembrane region" description="Helical" evidence="1">
    <location>
        <begin position="44"/>
        <end position="68"/>
    </location>
</feature>
<dbReference type="OrthoDB" id="1813483at2759"/>
<evidence type="ECO:0000313" key="2">
    <source>
        <dbReference type="EMBL" id="PON87452.1"/>
    </source>
</evidence>
<reference evidence="3" key="1">
    <citation type="submission" date="2016-06" db="EMBL/GenBank/DDBJ databases">
        <title>Parallel loss of symbiosis genes in relatives of nitrogen-fixing non-legume Parasponia.</title>
        <authorList>
            <person name="Van Velzen R."/>
            <person name="Holmer R."/>
            <person name="Bu F."/>
            <person name="Rutten L."/>
            <person name="Van Zeijl A."/>
            <person name="Liu W."/>
            <person name="Santuari L."/>
            <person name="Cao Q."/>
            <person name="Sharma T."/>
            <person name="Shen D."/>
            <person name="Roswanjaya Y."/>
            <person name="Wardhani T."/>
            <person name="Kalhor M.S."/>
            <person name="Jansen J."/>
            <person name="Van den Hoogen J."/>
            <person name="Gungor B."/>
            <person name="Hartog M."/>
            <person name="Hontelez J."/>
            <person name="Verver J."/>
            <person name="Yang W.-C."/>
            <person name="Schijlen E."/>
            <person name="Repin R."/>
            <person name="Schilthuizen M."/>
            <person name="Schranz E."/>
            <person name="Heidstra R."/>
            <person name="Miyata K."/>
            <person name="Fedorova E."/>
            <person name="Kohlen W."/>
            <person name="Bisseling T."/>
            <person name="Smit S."/>
            <person name="Geurts R."/>
        </authorList>
    </citation>
    <scope>NUCLEOTIDE SEQUENCE [LARGE SCALE GENOMIC DNA]</scope>
    <source>
        <strain evidence="3">cv. RG33-2</strain>
    </source>
</reference>
<dbReference type="InParanoid" id="A0A2P5EPL2"/>
<proteinExistence type="predicted"/>